<dbReference type="InterPro" id="IPR000534">
    <property type="entry name" value="Semialdehyde_DH_NAD-bd"/>
</dbReference>
<proteinExistence type="inferred from homology"/>
<dbReference type="Proteomes" id="UP001484239">
    <property type="component" value="Unassembled WGS sequence"/>
</dbReference>
<keyword evidence="7" id="KW-1185">Reference proteome</keyword>
<organism evidence="6 7">
    <name type="scientific">Gaopeijia maritima</name>
    <dbReference type="NCBI Taxonomy" id="3119007"/>
    <lineage>
        <taxon>Bacteria</taxon>
        <taxon>Pseudomonadati</taxon>
        <taxon>Gemmatimonadota</taxon>
        <taxon>Longimicrobiia</taxon>
        <taxon>Gaopeijiales</taxon>
        <taxon>Gaopeijiaceae</taxon>
        <taxon>Gaopeijia</taxon>
    </lineage>
</organism>
<gene>
    <name evidence="6" type="primary">asd</name>
    <name evidence="6" type="ORF">WI372_07920</name>
</gene>
<accession>A0ABU9EBG2</accession>
<dbReference type="SMART" id="SM00859">
    <property type="entry name" value="Semialdhyde_dh"/>
    <property type="match status" value="1"/>
</dbReference>
<dbReference type="NCBIfam" id="NF006416">
    <property type="entry name" value="PRK08664.1"/>
    <property type="match status" value="1"/>
</dbReference>
<dbReference type="InterPro" id="IPR036291">
    <property type="entry name" value="NAD(P)-bd_dom_sf"/>
</dbReference>
<evidence type="ECO:0000256" key="3">
    <source>
        <dbReference type="ARBA" id="ARBA00023002"/>
    </source>
</evidence>
<dbReference type="Gene3D" id="3.30.360.10">
    <property type="entry name" value="Dihydrodipicolinate Reductase, domain 2"/>
    <property type="match status" value="1"/>
</dbReference>
<protein>
    <submittedName>
        <fullName evidence="6">Aspartate-semialdehyde dehydrogenase</fullName>
        <ecNumber evidence="6">1.2.1.11</ecNumber>
    </submittedName>
</protein>
<name>A0ABU9EBG2_9BACT</name>
<comment type="similarity">
    <text evidence="1">Belongs to the aspartate-semialdehyde dehydrogenase family.</text>
</comment>
<dbReference type="SUPFAM" id="SSF51735">
    <property type="entry name" value="NAD(P)-binding Rossmann-fold domains"/>
    <property type="match status" value="1"/>
</dbReference>
<feature type="domain" description="Semialdehyde dehydrogenase NAD-binding" evidence="5">
    <location>
        <begin position="23"/>
        <end position="145"/>
    </location>
</feature>
<dbReference type="CDD" id="cd02315">
    <property type="entry name" value="ScASADH_like_N"/>
    <property type="match status" value="1"/>
</dbReference>
<dbReference type="RefSeq" id="WP_405286714.1">
    <property type="nucleotide sequence ID" value="NZ_JBBHLI010000003.1"/>
</dbReference>
<feature type="region of interest" description="Disordered" evidence="4">
    <location>
        <begin position="1"/>
        <end position="22"/>
    </location>
</feature>
<dbReference type="EMBL" id="JBBHLI010000003">
    <property type="protein sequence ID" value="MEK9500900.1"/>
    <property type="molecule type" value="Genomic_DNA"/>
</dbReference>
<dbReference type="GO" id="GO:0004073">
    <property type="term" value="F:aspartate-semialdehyde dehydrogenase activity"/>
    <property type="evidence" value="ECO:0007669"/>
    <property type="project" value="UniProtKB-EC"/>
</dbReference>
<dbReference type="PIRSF" id="PIRSF000148">
    <property type="entry name" value="ASA_dh"/>
    <property type="match status" value="1"/>
</dbReference>
<keyword evidence="3 6" id="KW-0560">Oxidoreductase</keyword>
<evidence type="ECO:0000256" key="1">
    <source>
        <dbReference type="ARBA" id="ARBA00010584"/>
    </source>
</evidence>
<dbReference type="InterPro" id="IPR005676">
    <property type="entry name" value="Asp_semi-ald_DH_pep-lack"/>
</dbReference>
<dbReference type="Pfam" id="PF01118">
    <property type="entry name" value="Semialdhyde_dh"/>
    <property type="match status" value="1"/>
</dbReference>
<dbReference type="Pfam" id="PF02774">
    <property type="entry name" value="Semialdhyde_dhC"/>
    <property type="match status" value="1"/>
</dbReference>
<feature type="compositionally biased region" description="Low complexity" evidence="4">
    <location>
        <begin position="1"/>
        <end position="17"/>
    </location>
</feature>
<dbReference type="InterPro" id="IPR051823">
    <property type="entry name" value="ASADH-related"/>
</dbReference>
<evidence type="ECO:0000313" key="6">
    <source>
        <dbReference type="EMBL" id="MEK9500900.1"/>
    </source>
</evidence>
<keyword evidence="2" id="KW-0521">NADP</keyword>
<dbReference type="InterPro" id="IPR012280">
    <property type="entry name" value="Semialdhyde_DH_dimer_dom"/>
</dbReference>
<dbReference type="EC" id="1.2.1.11" evidence="6"/>
<comment type="caution">
    <text evidence="6">The sequence shown here is derived from an EMBL/GenBank/DDBJ whole genome shotgun (WGS) entry which is preliminary data.</text>
</comment>
<evidence type="ECO:0000256" key="4">
    <source>
        <dbReference type="SAM" id="MobiDB-lite"/>
    </source>
</evidence>
<dbReference type="NCBIfam" id="TIGR00978">
    <property type="entry name" value="asd_EA"/>
    <property type="match status" value="1"/>
</dbReference>
<evidence type="ECO:0000313" key="7">
    <source>
        <dbReference type="Proteomes" id="UP001484239"/>
    </source>
</evidence>
<dbReference type="PANTHER" id="PTHR46718:SF1">
    <property type="entry name" value="ASPARTATE-SEMIALDEHYDE DEHYDROGENASE"/>
    <property type="match status" value="1"/>
</dbReference>
<evidence type="ECO:0000256" key="2">
    <source>
        <dbReference type="ARBA" id="ARBA00022857"/>
    </source>
</evidence>
<sequence>MTPDSSSSPAGDPSPSAGDRRIPVAVLGATGTVGARLVQRLERHPWFRLAEVAASERSEGARLRDRVSPDIELSAVDAERTLVSLDGPFRSHLVLSALPASAAREIEPELAARGHLVVSNASAFRADPGVPLIVPEVNPDHLDMVDHQAGRWTPTGGPARDGGGIVTNPNCAVAGLAPVLAPLDAAFGLRRVVVTTFQAISGAGRPGPSAIDLVDNVVPWIGGEEEKIEAEPRKILGRLVDGAIEGASLTVSATATRVPVLHGHLEAVSVELDRTATVDEATAVWRAFRAPEVARGLPSGPEQPIVVLEQDDRPQPRLDRDRAEGMAISVGRVRPCPVHTLRFLVLSHNLERGAAGAAMLNAELAQASGRVRPALG</sequence>
<evidence type="ECO:0000259" key="5">
    <source>
        <dbReference type="SMART" id="SM00859"/>
    </source>
</evidence>
<reference evidence="6 7" key="1">
    <citation type="submission" date="2024-02" db="EMBL/GenBank/DDBJ databases">
        <title>A novel Gemmatimonadota bacterium.</title>
        <authorList>
            <person name="Du Z.-J."/>
            <person name="Ye Y.-Q."/>
        </authorList>
    </citation>
    <scope>NUCLEOTIDE SEQUENCE [LARGE SCALE GENOMIC DNA]</scope>
    <source>
        <strain evidence="6 7">DH-20</strain>
    </source>
</reference>
<dbReference type="PANTHER" id="PTHR46718">
    <property type="entry name" value="ASPARTATE-SEMIALDEHYDE DEHYDROGENASE"/>
    <property type="match status" value="1"/>
</dbReference>
<dbReference type="CDD" id="cd18130">
    <property type="entry name" value="ASADH_C_arch_fung_like"/>
    <property type="match status" value="1"/>
</dbReference>
<dbReference type="SUPFAM" id="SSF55347">
    <property type="entry name" value="Glyceraldehyde-3-phosphate dehydrogenase-like, C-terminal domain"/>
    <property type="match status" value="1"/>
</dbReference>
<dbReference type="Gene3D" id="3.40.50.720">
    <property type="entry name" value="NAD(P)-binding Rossmann-like Domain"/>
    <property type="match status" value="1"/>
</dbReference>